<gene>
    <name evidence="3" type="primary">catD</name>
    <name evidence="3" type="ORF">CGERO_01670</name>
</gene>
<dbReference type="KEGG" id="cgk:CGERO_01670"/>
<dbReference type="InterPro" id="IPR000073">
    <property type="entry name" value="AB_hydrolase_1"/>
</dbReference>
<dbReference type="Gene3D" id="3.40.50.1820">
    <property type="entry name" value="alpha/beta hydrolase"/>
    <property type="match status" value="1"/>
</dbReference>
<dbReference type="Pfam" id="PF00561">
    <property type="entry name" value="Abhydrolase_1"/>
    <property type="match status" value="1"/>
</dbReference>
<proteinExistence type="predicted"/>
<dbReference type="InterPro" id="IPR050266">
    <property type="entry name" value="AB_hydrolase_sf"/>
</dbReference>
<evidence type="ECO:0000259" key="2">
    <source>
        <dbReference type="Pfam" id="PF00561"/>
    </source>
</evidence>
<reference evidence="3 4" key="1">
    <citation type="submission" date="2018-11" db="EMBL/GenBank/DDBJ databases">
        <authorList>
            <person name="Kleinhagauer T."/>
            <person name="Glaeser S.P."/>
            <person name="Spergser J."/>
            <person name="Ruckert C."/>
            <person name="Kaempfer P."/>
            <person name="Busse H.-J."/>
        </authorList>
    </citation>
    <scope>NUCLEOTIDE SEQUENCE [LARGE SCALE GENOMIC DNA]</scope>
    <source>
        <strain evidence="3 4">W8</strain>
    </source>
</reference>
<dbReference type="GO" id="GO:0016020">
    <property type="term" value="C:membrane"/>
    <property type="evidence" value="ECO:0007669"/>
    <property type="project" value="TreeGrafter"/>
</dbReference>
<accession>A0A3G6J122</accession>
<sequence>MPILHTLQYGYGNPKTIVFLGSIGSKAHMWLPQLDAFAKTHHVIAMDHRGHGGSKVVDKPCTIRDMAQDVLITLDALGVRHFGVVGLSLGGAVAQYLAANSERVTRAVLMCTSANFADPELWGKRMKVVKERGTKALAESTVERWFTPQYAEQHVATVAMIRKMIDDTDDLGYTHCCEALADFDFSEQLENIKVPVLAIAGAHDTSTPPEALELIADSVGGPSMLQVVSPGSHLLNIEAADDVNRLLRRHFVV</sequence>
<evidence type="ECO:0000313" key="4">
    <source>
        <dbReference type="Proteomes" id="UP000271587"/>
    </source>
</evidence>
<protein>
    <submittedName>
        <fullName evidence="3">3-oxoadipate enol-lactonase 2</fullName>
        <ecNumber evidence="3">3.1.1.24</ecNumber>
    </submittedName>
</protein>
<evidence type="ECO:0000256" key="1">
    <source>
        <dbReference type="ARBA" id="ARBA00022801"/>
    </source>
</evidence>
<dbReference type="EC" id="3.1.1.24" evidence="3"/>
<dbReference type="InterPro" id="IPR026968">
    <property type="entry name" value="PcaD/CatD"/>
</dbReference>
<dbReference type="NCBIfam" id="TIGR02427">
    <property type="entry name" value="protocat_pcaD"/>
    <property type="match status" value="1"/>
</dbReference>
<dbReference type="PRINTS" id="PR00111">
    <property type="entry name" value="ABHYDROLASE"/>
</dbReference>
<feature type="domain" description="AB hydrolase-1" evidence="2">
    <location>
        <begin position="16"/>
        <end position="239"/>
    </location>
</feature>
<dbReference type="GO" id="GO:0047570">
    <property type="term" value="F:3-oxoadipate enol-lactonase activity"/>
    <property type="evidence" value="ECO:0007669"/>
    <property type="project" value="UniProtKB-EC"/>
</dbReference>
<organism evidence="3 4">
    <name type="scientific">Corynebacterium gerontici</name>
    <dbReference type="NCBI Taxonomy" id="2079234"/>
    <lineage>
        <taxon>Bacteria</taxon>
        <taxon>Bacillati</taxon>
        <taxon>Actinomycetota</taxon>
        <taxon>Actinomycetes</taxon>
        <taxon>Mycobacteriales</taxon>
        <taxon>Corynebacteriaceae</taxon>
        <taxon>Corynebacterium</taxon>
    </lineage>
</organism>
<keyword evidence="1 3" id="KW-0378">Hydrolase</keyword>
<dbReference type="PANTHER" id="PTHR43798">
    <property type="entry name" value="MONOACYLGLYCEROL LIPASE"/>
    <property type="match status" value="1"/>
</dbReference>
<dbReference type="EMBL" id="CP033897">
    <property type="protein sequence ID" value="AZA10668.1"/>
    <property type="molecule type" value="Genomic_DNA"/>
</dbReference>
<dbReference type="RefSeq" id="WP_123933168.1">
    <property type="nucleotide sequence ID" value="NZ_CP033897.1"/>
</dbReference>
<dbReference type="GO" id="GO:0042952">
    <property type="term" value="P:beta-ketoadipate pathway"/>
    <property type="evidence" value="ECO:0007669"/>
    <property type="project" value="InterPro"/>
</dbReference>
<keyword evidence="4" id="KW-1185">Reference proteome</keyword>
<dbReference type="PANTHER" id="PTHR43798:SF31">
    <property type="entry name" value="AB HYDROLASE SUPERFAMILY PROTEIN YCLE"/>
    <property type="match status" value="1"/>
</dbReference>
<dbReference type="SUPFAM" id="SSF53474">
    <property type="entry name" value="alpha/beta-Hydrolases"/>
    <property type="match status" value="1"/>
</dbReference>
<dbReference type="AlphaFoldDB" id="A0A3G6J122"/>
<dbReference type="Proteomes" id="UP000271587">
    <property type="component" value="Chromosome"/>
</dbReference>
<name>A0A3G6J122_9CORY</name>
<dbReference type="InterPro" id="IPR029058">
    <property type="entry name" value="AB_hydrolase_fold"/>
</dbReference>
<dbReference type="OrthoDB" id="9802489at2"/>
<evidence type="ECO:0000313" key="3">
    <source>
        <dbReference type="EMBL" id="AZA10668.1"/>
    </source>
</evidence>